<reference evidence="1 2" key="1">
    <citation type="submission" date="2024-09" db="EMBL/GenBank/DDBJ databases">
        <authorList>
            <person name="Sun Q."/>
            <person name="Mori K."/>
        </authorList>
    </citation>
    <scope>NUCLEOTIDE SEQUENCE [LARGE SCALE GENOMIC DNA]</scope>
    <source>
        <strain evidence="1 2">JCM 3143</strain>
    </source>
</reference>
<evidence type="ECO:0000313" key="1">
    <source>
        <dbReference type="EMBL" id="MFB9630495.1"/>
    </source>
</evidence>
<dbReference type="RefSeq" id="WP_344991948.1">
    <property type="nucleotide sequence ID" value="NZ_BAAAXV010000005.1"/>
</dbReference>
<proteinExistence type="predicted"/>
<keyword evidence="2" id="KW-1185">Reference proteome</keyword>
<organism evidence="1 2">
    <name type="scientific">Nonomuraea helvata</name>
    <dbReference type="NCBI Taxonomy" id="37484"/>
    <lineage>
        <taxon>Bacteria</taxon>
        <taxon>Bacillati</taxon>
        <taxon>Actinomycetota</taxon>
        <taxon>Actinomycetes</taxon>
        <taxon>Streptosporangiales</taxon>
        <taxon>Streptosporangiaceae</taxon>
        <taxon>Nonomuraea</taxon>
    </lineage>
</organism>
<gene>
    <name evidence="1" type="ORF">ACFFSA_46110</name>
</gene>
<comment type="caution">
    <text evidence="1">The sequence shown here is derived from an EMBL/GenBank/DDBJ whole genome shotgun (WGS) entry which is preliminary data.</text>
</comment>
<sequence>MGKTMAFNIPRTVKAVDADQLLQLDAEAVACGLNRHHGVEWLTEYAEPTATHYLHPILAHRLNHRPELSLHWRCMLLLAVRGGEQVFSLLDVLPASFDSLAENLSAETKKEIIHKLNHECLPTQAEWNDRHG</sequence>
<evidence type="ECO:0000313" key="2">
    <source>
        <dbReference type="Proteomes" id="UP001589532"/>
    </source>
</evidence>
<dbReference type="EMBL" id="JBHMBW010000098">
    <property type="protein sequence ID" value="MFB9630495.1"/>
    <property type="molecule type" value="Genomic_DNA"/>
</dbReference>
<protein>
    <submittedName>
        <fullName evidence="1">Uncharacterized protein</fullName>
    </submittedName>
</protein>
<accession>A0ABV5SFM5</accession>
<name>A0ABV5SFM5_9ACTN</name>
<dbReference type="Proteomes" id="UP001589532">
    <property type="component" value="Unassembled WGS sequence"/>
</dbReference>